<reference evidence="1 2" key="1">
    <citation type="submission" date="2015-01" db="EMBL/GenBank/DDBJ databases">
        <title>Evolution of Trichinella species and genotypes.</title>
        <authorList>
            <person name="Korhonen P.K."/>
            <person name="Edoardo P."/>
            <person name="Giuseppe L.R."/>
            <person name="Gasser R.B."/>
        </authorList>
    </citation>
    <scope>NUCLEOTIDE SEQUENCE [LARGE SCALE GENOMIC DNA]</scope>
    <source>
        <strain evidence="1">ISS417</strain>
    </source>
</reference>
<keyword evidence="2" id="KW-1185">Reference proteome</keyword>
<dbReference type="AlphaFoldDB" id="A0A0V0UA19"/>
<dbReference type="Proteomes" id="UP000055048">
    <property type="component" value="Unassembled WGS sequence"/>
</dbReference>
<sequence>MATGSQFRLAVFQCEMIIMGKKAGETNAEELSVLWSSTSLIPGTAVKEPPSHDDLAPDRQLMFISLTPAVGFGQSHVSTITTAFSALAPIACCVTMCTVRSGALAGISQSESSFSCVSSGAQLYSEPLQVLLLCLCIHNNVVQRNDIGAPCHTDSATFTCKYLEASSSVLNQRIPTRASKVSSIRRVGCASMRVTAFNFCICGTPQPQLSILRLSLSSTDSVIAINGWLDVAVFQIDLKPSHTRSAYGDFLGACFVRSVATQHIRIKNYPLHHIRNNPQLTFAVLEQRVGTVPSVSSLAYLPFLRSHNLLQANFTASSPTVRASKCPSVVSTFCPTSAASQLNSSTDCPSRCHSRWKRATVFTLDFLSPKAWSSISWNSMKRMKSSNVYRNHVSGMNVGGGVEIPLLSAVPLQAPL</sequence>
<protein>
    <submittedName>
        <fullName evidence="1">Uncharacterized protein</fullName>
    </submittedName>
</protein>
<evidence type="ECO:0000313" key="1">
    <source>
        <dbReference type="EMBL" id="KRX48122.1"/>
    </source>
</evidence>
<organism evidence="1 2">
    <name type="scientific">Trichinella murrelli</name>
    <dbReference type="NCBI Taxonomy" id="144512"/>
    <lineage>
        <taxon>Eukaryota</taxon>
        <taxon>Metazoa</taxon>
        <taxon>Ecdysozoa</taxon>
        <taxon>Nematoda</taxon>
        <taxon>Enoplea</taxon>
        <taxon>Dorylaimia</taxon>
        <taxon>Trichinellida</taxon>
        <taxon>Trichinellidae</taxon>
        <taxon>Trichinella</taxon>
    </lineage>
</organism>
<proteinExistence type="predicted"/>
<accession>A0A0V0UA19</accession>
<name>A0A0V0UA19_9BILA</name>
<dbReference type="EMBL" id="JYDJ01000033">
    <property type="protein sequence ID" value="KRX48122.1"/>
    <property type="molecule type" value="Genomic_DNA"/>
</dbReference>
<comment type="caution">
    <text evidence="1">The sequence shown here is derived from an EMBL/GenBank/DDBJ whole genome shotgun (WGS) entry which is preliminary data.</text>
</comment>
<gene>
    <name evidence="1" type="ORF">T05_9557</name>
</gene>
<evidence type="ECO:0000313" key="2">
    <source>
        <dbReference type="Proteomes" id="UP000055048"/>
    </source>
</evidence>